<sequence>MSTSSNYQKATDVNKQQKPAEQTRKKPKILLCKPVAPITKKEKEKEKPSNQQDSTEVTPLSIWKEVSAFKKLVNGRTSKKKTEALNPSTVEPIPEDTNMGYTVPMDFENNIAWLESSWKELFEAFKSGGTRENLGNLLPVALNWAFPGKYHVAPQAISLQNIVGKRCPAEYQELFFITLFQEANFLYFQLMGFLYLLTLEMLFEVTHEKDFSAKEIPDVTKLQLTEFLNSWLANGPQSEFLASLKLLIFGLFGSYFGVARLDQVEFPDFLSFCKVGSSCTLEANVVGKAVLVMYHLQDVLYSLGFVVSLK</sequence>
<gene>
    <name evidence="1" type="ORF">DSO57_1016608</name>
</gene>
<proteinExistence type="predicted"/>
<accession>A0ACC2SHQ6</accession>
<reference evidence="1" key="1">
    <citation type="submission" date="2022-04" db="EMBL/GenBank/DDBJ databases">
        <title>Genome of the entomopathogenic fungus Entomophthora muscae.</title>
        <authorList>
            <person name="Elya C."/>
            <person name="Lovett B.R."/>
            <person name="Lee E."/>
            <person name="Macias A.M."/>
            <person name="Hajek A.E."/>
            <person name="De Bivort B.L."/>
            <person name="Kasson M.T."/>
            <person name="De Fine Licht H.H."/>
            <person name="Stajich J.E."/>
        </authorList>
    </citation>
    <scope>NUCLEOTIDE SEQUENCE</scope>
    <source>
        <strain evidence="1">Berkeley</strain>
    </source>
</reference>
<keyword evidence="2" id="KW-1185">Reference proteome</keyword>
<dbReference type="EMBL" id="QTSX02005038">
    <property type="protein sequence ID" value="KAJ9061845.1"/>
    <property type="molecule type" value="Genomic_DNA"/>
</dbReference>
<comment type="caution">
    <text evidence="1">The sequence shown here is derived from an EMBL/GenBank/DDBJ whole genome shotgun (WGS) entry which is preliminary data.</text>
</comment>
<evidence type="ECO:0000313" key="1">
    <source>
        <dbReference type="EMBL" id="KAJ9061845.1"/>
    </source>
</evidence>
<organism evidence="1 2">
    <name type="scientific">Entomophthora muscae</name>
    <dbReference type="NCBI Taxonomy" id="34485"/>
    <lineage>
        <taxon>Eukaryota</taxon>
        <taxon>Fungi</taxon>
        <taxon>Fungi incertae sedis</taxon>
        <taxon>Zoopagomycota</taxon>
        <taxon>Entomophthoromycotina</taxon>
        <taxon>Entomophthoromycetes</taxon>
        <taxon>Entomophthorales</taxon>
        <taxon>Entomophthoraceae</taxon>
        <taxon>Entomophthora</taxon>
    </lineage>
</organism>
<dbReference type="Proteomes" id="UP001165960">
    <property type="component" value="Unassembled WGS sequence"/>
</dbReference>
<protein>
    <submittedName>
        <fullName evidence="1">Uncharacterized protein</fullName>
    </submittedName>
</protein>
<name>A0ACC2SHQ6_9FUNG</name>
<evidence type="ECO:0000313" key="2">
    <source>
        <dbReference type="Proteomes" id="UP001165960"/>
    </source>
</evidence>